<dbReference type="InterPro" id="IPR000801">
    <property type="entry name" value="Esterase-like"/>
</dbReference>
<dbReference type="InterPro" id="IPR029058">
    <property type="entry name" value="AB_hydrolase_fold"/>
</dbReference>
<dbReference type="Pfam" id="PF00756">
    <property type="entry name" value="Esterase"/>
    <property type="match status" value="1"/>
</dbReference>
<dbReference type="PANTHER" id="PTHR48098">
    <property type="entry name" value="ENTEROCHELIN ESTERASE-RELATED"/>
    <property type="match status" value="1"/>
</dbReference>
<dbReference type="PANTHER" id="PTHR48098:SF6">
    <property type="entry name" value="FERRI-BACILLIBACTIN ESTERASE BESA"/>
    <property type="match status" value="1"/>
</dbReference>
<keyword evidence="2" id="KW-1185">Reference proteome</keyword>
<name>A0A3M0GPE4_9FLAO</name>
<sequence>MAETNHFEYYSNNLSKNIKVEVTGSWGYPVLMFPSSGGEYTQNRDFLLNESVMKFVDAGKIKLYNVETIDNLSFYDEHLPTDVKIHNYDLYMQFIATEFIPFLQKECNTHRVAVAGVSFGGYHAANTAFRFPDLVSHLFAMSATFNIRTMTPLSDDMRIYFNCPNEFMPGEETWKYKHMHIVLSTSDWDICLGRNKEMSAILNAKGIDHWYDEKQWISHDWPLWRMVFPEYVGTYFN</sequence>
<dbReference type="Proteomes" id="UP000281985">
    <property type="component" value="Unassembled WGS sequence"/>
</dbReference>
<dbReference type="Gene3D" id="3.40.50.1820">
    <property type="entry name" value="alpha/beta hydrolase"/>
    <property type="match status" value="1"/>
</dbReference>
<protein>
    <submittedName>
        <fullName evidence="1">Esterase</fullName>
    </submittedName>
</protein>
<organism evidence="1 2">
    <name type="scientific">Dokdonia sinensis</name>
    <dbReference type="NCBI Taxonomy" id="2479847"/>
    <lineage>
        <taxon>Bacteria</taxon>
        <taxon>Pseudomonadati</taxon>
        <taxon>Bacteroidota</taxon>
        <taxon>Flavobacteriia</taxon>
        <taxon>Flavobacteriales</taxon>
        <taxon>Flavobacteriaceae</taxon>
        <taxon>Dokdonia</taxon>
    </lineage>
</organism>
<dbReference type="AlphaFoldDB" id="A0A3M0GPE4"/>
<evidence type="ECO:0000313" key="2">
    <source>
        <dbReference type="Proteomes" id="UP000281985"/>
    </source>
</evidence>
<dbReference type="EMBL" id="REFV01000007">
    <property type="protein sequence ID" value="RMB59146.1"/>
    <property type="molecule type" value="Genomic_DNA"/>
</dbReference>
<dbReference type="InterPro" id="IPR050583">
    <property type="entry name" value="Mycobacterial_A85_antigen"/>
</dbReference>
<reference evidence="1 2" key="1">
    <citation type="submission" date="2018-10" db="EMBL/GenBank/DDBJ databases">
        <title>Dokdonia luteus sp. nov., isolated from sea water.</title>
        <authorList>
            <person name="Zhou L.Y."/>
            <person name="Du Z.J."/>
        </authorList>
    </citation>
    <scope>NUCLEOTIDE SEQUENCE [LARGE SCALE GENOMIC DNA]</scope>
    <source>
        <strain evidence="1 2">SH27</strain>
    </source>
</reference>
<dbReference type="SUPFAM" id="SSF53474">
    <property type="entry name" value="alpha/beta-Hydrolases"/>
    <property type="match status" value="1"/>
</dbReference>
<comment type="caution">
    <text evidence="1">The sequence shown here is derived from an EMBL/GenBank/DDBJ whole genome shotgun (WGS) entry which is preliminary data.</text>
</comment>
<proteinExistence type="predicted"/>
<dbReference type="OrthoDB" id="9775130at2"/>
<evidence type="ECO:0000313" key="1">
    <source>
        <dbReference type="EMBL" id="RMB59146.1"/>
    </source>
</evidence>
<accession>A0A3M0GPE4</accession>
<gene>
    <name evidence="1" type="ORF">EAX61_08785</name>
</gene>
<dbReference type="RefSeq" id="WP_121917314.1">
    <property type="nucleotide sequence ID" value="NZ_REFV01000007.1"/>
</dbReference>